<comment type="similarity">
    <text evidence="9">Belongs to the SEC20 family.</text>
</comment>
<feature type="transmembrane region" description="Helical" evidence="12">
    <location>
        <begin position="218"/>
        <end position="235"/>
    </location>
</feature>
<evidence type="ECO:0000256" key="5">
    <source>
        <dbReference type="ARBA" id="ARBA00022892"/>
    </source>
</evidence>
<keyword evidence="7 10" id="KW-0175">Coiled coil</keyword>
<evidence type="ECO:0000256" key="8">
    <source>
        <dbReference type="ARBA" id="ARBA00023136"/>
    </source>
</evidence>
<dbReference type="GO" id="GO:0031201">
    <property type="term" value="C:SNARE complex"/>
    <property type="evidence" value="ECO:0007669"/>
    <property type="project" value="TreeGrafter"/>
</dbReference>
<sequence length="372" mass="40408">MPPLPSTFAPQATQLISSIRRREIDISDVQIPRLKICPGPLSLHQKLSMELREDMDVLARQIEDLDAMIDDQKGPKNRRELRIIVDELKQALANLRNRSRKDYRAALLFSKRKIDTSSASNRAELLASTVVRDGRDVNEKATEDAVMQANNNVTEALQRTLSLMQGELERSVLTTQMLDSSMSALRGTSSTHDLLTNAMDASQQLITALQKSDRMDRLLIFFGLLCFFLTVSIVLKERVLDRSVRLAFWWTRFLPSGSVSNLGSSVASEASASVSGAAILAASSSLVTATVSGISLVPTGTSIVSSASPPSSETEDPSLSSFLTSAIVDSTTQLSSVLETSHLPKVSASSTSNVEEVSLQSSPTTLNSHDEL</sequence>
<organism evidence="14 15">
    <name type="scientific">Lentinula detonsa</name>
    <dbReference type="NCBI Taxonomy" id="2804962"/>
    <lineage>
        <taxon>Eukaryota</taxon>
        <taxon>Fungi</taxon>
        <taxon>Dikarya</taxon>
        <taxon>Basidiomycota</taxon>
        <taxon>Agaricomycotina</taxon>
        <taxon>Agaricomycetes</taxon>
        <taxon>Agaricomycetidae</taxon>
        <taxon>Agaricales</taxon>
        <taxon>Marasmiineae</taxon>
        <taxon>Omphalotaceae</taxon>
        <taxon>Lentinula</taxon>
    </lineage>
</organism>
<evidence type="ECO:0000256" key="2">
    <source>
        <dbReference type="ARBA" id="ARBA00022448"/>
    </source>
</evidence>
<accession>A0AA38Q322</accession>
<dbReference type="GO" id="GO:0006890">
    <property type="term" value="P:retrograde vesicle-mediated transport, Golgi to endoplasmic reticulum"/>
    <property type="evidence" value="ECO:0007669"/>
    <property type="project" value="InterPro"/>
</dbReference>
<feature type="region of interest" description="Disordered" evidence="11">
    <location>
        <begin position="344"/>
        <end position="372"/>
    </location>
</feature>
<evidence type="ECO:0000256" key="11">
    <source>
        <dbReference type="SAM" id="MobiDB-lite"/>
    </source>
</evidence>
<protein>
    <submittedName>
        <fullName evidence="14">Sec20-domain-containing protein</fullName>
    </submittedName>
</protein>
<proteinExistence type="inferred from homology"/>
<evidence type="ECO:0000313" key="14">
    <source>
        <dbReference type="EMBL" id="KAJ3985850.1"/>
    </source>
</evidence>
<dbReference type="PANTHER" id="PTHR12825:SF0">
    <property type="entry name" value="VESICLE TRANSPORT PROTEIN SEC20"/>
    <property type="match status" value="1"/>
</dbReference>
<keyword evidence="3 12" id="KW-0812">Transmembrane</keyword>
<evidence type="ECO:0000313" key="15">
    <source>
        <dbReference type="Proteomes" id="UP001163850"/>
    </source>
</evidence>
<comment type="caution">
    <text evidence="14">The sequence shown here is derived from an EMBL/GenBank/DDBJ whole genome shotgun (WGS) entry which is preliminary data.</text>
</comment>
<gene>
    <name evidence="14" type="ORF">F5890DRAFT_1572683</name>
</gene>
<keyword evidence="8 12" id="KW-0472">Membrane</keyword>
<dbReference type="GO" id="GO:0005789">
    <property type="term" value="C:endoplasmic reticulum membrane"/>
    <property type="evidence" value="ECO:0007669"/>
    <property type="project" value="UniProtKB-SubCell"/>
</dbReference>
<dbReference type="Proteomes" id="UP001163850">
    <property type="component" value="Unassembled WGS sequence"/>
</dbReference>
<comment type="subcellular location">
    <subcellularLocation>
        <location evidence="1">Endoplasmic reticulum membrane</location>
        <topology evidence="1">Single-pass type IV membrane protein</topology>
    </subcellularLocation>
</comment>
<dbReference type="InterPro" id="IPR056173">
    <property type="entry name" value="Sec20_C"/>
</dbReference>
<dbReference type="PANTHER" id="PTHR12825">
    <property type="entry name" value="BNIP1-RELATED"/>
    <property type="match status" value="1"/>
</dbReference>
<dbReference type="GO" id="GO:0005484">
    <property type="term" value="F:SNAP receptor activity"/>
    <property type="evidence" value="ECO:0007669"/>
    <property type="project" value="InterPro"/>
</dbReference>
<dbReference type="EMBL" id="MU801953">
    <property type="protein sequence ID" value="KAJ3985850.1"/>
    <property type="molecule type" value="Genomic_DNA"/>
</dbReference>
<reference evidence="14" key="1">
    <citation type="submission" date="2022-08" db="EMBL/GenBank/DDBJ databases">
        <authorList>
            <consortium name="DOE Joint Genome Institute"/>
            <person name="Min B."/>
            <person name="Riley R."/>
            <person name="Sierra-Patev S."/>
            <person name="Naranjo-Ortiz M."/>
            <person name="Looney B."/>
            <person name="Konkel Z."/>
            <person name="Slot J.C."/>
            <person name="Sakamoto Y."/>
            <person name="Steenwyk J.L."/>
            <person name="Rokas A."/>
            <person name="Carro J."/>
            <person name="Camarero S."/>
            <person name="Ferreira P."/>
            <person name="Molpeceres G."/>
            <person name="Ruiz-Duenas F.J."/>
            <person name="Serrano A."/>
            <person name="Henrissat B."/>
            <person name="Drula E."/>
            <person name="Hughes K.W."/>
            <person name="Mata J.L."/>
            <person name="Ishikawa N.K."/>
            <person name="Vargas-Isla R."/>
            <person name="Ushijima S."/>
            <person name="Smith C.A."/>
            <person name="Ahrendt S."/>
            <person name="Andreopoulos W."/>
            <person name="He G."/>
            <person name="Labutti K."/>
            <person name="Lipzen A."/>
            <person name="Ng V."/>
            <person name="Sandor L."/>
            <person name="Barry K."/>
            <person name="Martinez A.T."/>
            <person name="Xiao Y."/>
            <person name="Gibbons J.G."/>
            <person name="Terashima K."/>
            <person name="Hibbett D.S."/>
            <person name="Grigoriev I.V."/>
        </authorList>
    </citation>
    <scope>NUCLEOTIDE SEQUENCE</scope>
    <source>
        <strain evidence="14">TFB7829</strain>
    </source>
</reference>
<feature type="domain" description="Sec20 C-terminal" evidence="13">
    <location>
        <begin position="149"/>
        <end position="239"/>
    </location>
</feature>
<feature type="coiled-coil region" evidence="10">
    <location>
        <begin position="48"/>
        <end position="98"/>
    </location>
</feature>
<keyword evidence="5" id="KW-0931">ER-Golgi transport</keyword>
<evidence type="ECO:0000256" key="7">
    <source>
        <dbReference type="ARBA" id="ARBA00023054"/>
    </source>
</evidence>
<evidence type="ECO:0000256" key="1">
    <source>
        <dbReference type="ARBA" id="ARBA00004163"/>
    </source>
</evidence>
<keyword evidence="4" id="KW-0256">Endoplasmic reticulum</keyword>
<evidence type="ECO:0000259" key="13">
    <source>
        <dbReference type="Pfam" id="PF03908"/>
    </source>
</evidence>
<evidence type="ECO:0000256" key="6">
    <source>
        <dbReference type="ARBA" id="ARBA00022989"/>
    </source>
</evidence>
<keyword evidence="2" id="KW-0813">Transport</keyword>
<dbReference type="InterPro" id="IPR005606">
    <property type="entry name" value="Sec20"/>
</dbReference>
<dbReference type="Pfam" id="PF03908">
    <property type="entry name" value="Sec20"/>
    <property type="match status" value="1"/>
</dbReference>
<keyword evidence="6 12" id="KW-1133">Transmembrane helix</keyword>
<name>A0AA38Q322_9AGAR</name>
<evidence type="ECO:0000256" key="10">
    <source>
        <dbReference type="SAM" id="Coils"/>
    </source>
</evidence>
<evidence type="ECO:0000256" key="12">
    <source>
        <dbReference type="SAM" id="Phobius"/>
    </source>
</evidence>
<evidence type="ECO:0000256" key="9">
    <source>
        <dbReference type="ARBA" id="ARBA00037934"/>
    </source>
</evidence>
<evidence type="ECO:0000256" key="3">
    <source>
        <dbReference type="ARBA" id="ARBA00022692"/>
    </source>
</evidence>
<evidence type="ECO:0000256" key="4">
    <source>
        <dbReference type="ARBA" id="ARBA00022824"/>
    </source>
</evidence>
<feature type="compositionally biased region" description="Polar residues" evidence="11">
    <location>
        <begin position="347"/>
        <end position="372"/>
    </location>
</feature>
<dbReference type="AlphaFoldDB" id="A0AA38Q322"/>